<accession>A0ABV1FN25</accession>
<evidence type="ECO:0000313" key="1">
    <source>
        <dbReference type="EMBL" id="MEQ2485812.1"/>
    </source>
</evidence>
<name>A0ABV1FN25_9BACT</name>
<organism evidence="1 2">
    <name type="scientific">Hallella faecis</name>
    <dbReference type="NCBI Taxonomy" id="2841596"/>
    <lineage>
        <taxon>Bacteria</taxon>
        <taxon>Pseudomonadati</taxon>
        <taxon>Bacteroidota</taxon>
        <taxon>Bacteroidia</taxon>
        <taxon>Bacteroidales</taxon>
        <taxon>Prevotellaceae</taxon>
        <taxon>Hallella</taxon>
    </lineage>
</organism>
<sequence length="131" mass="14727">MNAQPIEIVNGERLLLVNLNKSYDQSKAEGEYKRADLYEAARKYWYLSKKRADKADFVLGVYKGIVKIVIKPTSDWLPVDVSDGGTMFPKTRYEIEGEVVASSPYLGKSVAAYPFGRGGVVTYVPRDAKLW</sequence>
<keyword evidence="2" id="KW-1185">Reference proteome</keyword>
<proteinExistence type="predicted"/>
<evidence type="ECO:0000313" key="2">
    <source>
        <dbReference type="Proteomes" id="UP001487296"/>
    </source>
</evidence>
<dbReference type="RefSeq" id="WP_215758814.1">
    <property type="nucleotide sequence ID" value="NZ_JAHKBE010000003.1"/>
</dbReference>
<reference evidence="1 2" key="1">
    <citation type="submission" date="2024-04" db="EMBL/GenBank/DDBJ databases">
        <title>Human intestinal bacterial collection.</title>
        <authorList>
            <person name="Pauvert C."/>
            <person name="Hitch T.C.A."/>
            <person name="Clavel T."/>
        </authorList>
    </citation>
    <scope>NUCLEOTIDE SEQUENCE [LARGE SCALE GENOMIC DNA]</scope>
    <source>
        <strain evidence="1 2">CLA-AA-H145</strain>
    </source>
</reference>
<comment type="caution">
    <text evidence="1">The sequence shown here is derived from an EMBL/GenBank/DDBJ whole genome shotgun (WGS) entry which is preliminary data.</text>
</comment>
<gene>
    <name evidence="1" type="ORF">AAAT34_01930</name>
</gene>
<protein>
    <submittedName>
        <fullName evidence="1">Uncharacterized protein</fullName>
    </submittedName>
</protein>
<dbReference type="EMBL" id="JBBNFP010000004">
    <property type="protein sequence ID" value="MEQ2485812.1"/>
    <property type="molecule type" value="Genomic_DNA"/>
</dbReference>
<dbReference type="Proteomes" id="UP001487296">
    <property type="component" value="Unassembled WGS sequence"/>
</dbReference>